<evidence type="ECO:0008006" key="3">
    <source>
        <dbReference type="Google" id="ProtNLM"/>
    </source>
</evidence>
<dbReference type="Pfam" id="PF00353">
    <property type="entry name" value="HemolysinCabind"/>
    <property type="match status" value="1"/>
</dbReference>
<accession>A0A2A2SAS9</accession>
<comment type="caution">
    <text evidence="1">The sequence shown here is derived from an EMBL/GenBank/DDBJ whole genome shotgun (WGS) entry which is preliminary data.</text>
</comment>
<evidence type="ECO:0000313" key="2">
    <source>
        <dbReference type="Proteomes" id="UP000218151"/>
    </source>
</evidence>
<organism evidence="1 2">
    <name type="scientific">Sphingomonas lenta</name>
    <dbReference type="NCBI Taxonomy" id="1141887"/>
    <lineage>
        <taxon>Bacteria</taxon>
        <taxon>Pseudomonadati</taxon>
        <taxon>Pseudomonadota</taxon>
        <taxon>Alphaproteobacteria</taxon>
        <taxon>Sphingomonadales</taxon>
        <taxon>Sphingomonadaceae</taxon>
        <taxon>Sphingomonas</taxon>
    </lineage>
</organism>
<evidence type="ECO:0000313" key="1">
    <source>
        <dbReference type="EMBL" id="PAX06323.1"/>
    </source>
</evidence>
<dbReference type="AlphaFoldDB" id="A0A2A2SAS9"/>
<dbReference type="GO" id="GO:0005509">
    <property type="term" value="F:calcium ion binding"/>
    <property type="evidence" value="ECO:0007669"/>
    <property type="project" value="InterPro"/>
</dbReference>
<dbReference type="InterPro" id="IPR001343">
    <property type="entry name" value="Hemolysn_Ca-bd"/>
</dbReference>
<keyword evidence="2" id="KW-1185">Reference proteome</keyword>
<dbReference type="InterPro" id="IPR011049">
    <property type="entry name" value="Serralysin-like_metalloprot_C"/>
</dbReference>
<dbReference type="Gene3D" id="2.150.10.10">
    <property type="entry name" value="Serralysin-like metalloprotease, C-terminal"/>
    <property type="match status" value="1"/>
</dbReference>
<dbReference type="SUPFAM" id="SSF51120">
    <property type="entry name" value="beta-Roll"/>
    <property type="match status" value="1"/>
</dbReference>
<gene>
    <name evidence="1" type="ORF">CKY28_17710</name>
</gene>
<dbReference type="Proteomes" id="UP000218151">
    <property type="component" value="Unassembled WGS sequence"/>
</dbReference>
<protein>
    <recommendedName>
        <fullName evidence="3">Peptidase M10 serralysin C-terminal domain-containing protein</fullName>
    </recommendedName>
</protein>
<reference evidence="2" key="1">
    <citation type="submission" date="2017-09" db="EMBL/GenBank/DDBJ databases">
        <authorList>
            <person name="Feng G."/>
            <person name="Zhu H."/>
        </authorList>
    </citation>
    <scope>NUCLEOTIDE SEQUENCE [LARGE SCALE GENOMIC DNA]</scope>
    <source>
        <strain evidence="2">1PNM-20</strain>
    </source>
</reference>
<proteinExistence type="predicted"/>
<name>A0A2A2SAS9_9SPHN</name>
<dbReference type="EMBL" id="NSLI01000008">
    <property type="protein sequence ID" value="PAX06323.1"/>
    <property type="molecule type" value="Genomic_DNA"/>
</dbReference>
<sequence>MIEADQDRFDGIEILIGSAFDDVLTGDAGANRLAGRGGNDMSDVERVDAHAGLGIGRDHQPLR</sequence>